<accession>A0ACB9YQ84</accession>
<keyword evidence="2" id="KW-1185">Reference proteome</keyword>
<proteinExistence type="predicted"/>
<reference evidence="1 2" key="1">
    <citation type="journal article" date="2022" name="New Phytol.">
        <title>Ecological generalism drives hyperdiversity of secondary metabolite gene clusters in xylarialean endophytes.</title>
        <authorList>
            <person name="Franco M.E.E."/>
            <person name="Wisecaver J.H."/>
            <person name="Arnold A.E."/>
            <person name="Ju Y.M."/>
            <person name="Slot J.C."/>
            <person name="Ahrendt S."/>
            <person name="Moore L.P."/>
            <person name="Eastman K.E."/>
            <person name="Scott K."/>
            <person name="Konkel Z."/>
            <person name="Mondo S.J."/>
            <person name="Kuo A."/>
            <person name="Hayes R.D."/>
            <person name="Haridas S."/>
            <person name="Andreopoulos B."/>
            <person name="Riley R."/>
            <person name="LaButti K."/>
            <person name="Pangilinan J."/>
            <person name="Lipzen A."/>
            <person name="Amirebrahimi M."/>
            <person name="Yan J."/>
            <person name="Adam C."/>
            <person name="Keymanesh K."/>
            <person name="Ng V."/>
            <person name="Louie K."/>
            <person name="Northen T."/>
            <person name="Drula E."/>
            <person name="Henrissat B."/>
            <person name="Hsieh H.M."/>
            <person name="Youens-Clark K."/>
            <person name="Lutzoni F."/>
            <person name="Miadlikowska J."/>
            <person name="Eastwood D.C."/>
            <person name="Hamelin R.C."/>
            <person name="Grigoriev I.V."/>
            <person name="U'Ren J.M."/>
        </authorList>
    </citation>
    <scope>NUCLEOTIDE SEQUENCE [LARGE SCALE GENOMIC DNA]</scope>
    <source>
        <strain evidence="1 2">CBS 119005</strain>
    </source>
</reference>
<keyword evidence="1" id="KW-0808">Transferase</keyword>
<evidence type="ECO:0000313" key="1">
    <source>
        <dbReference type="EMBL" id="KAI4861149.1"/>
    </source>
</evidence>
<dbReference type="EMBL" id="MU393561">
    <property type="protein sequence ID" value="KAI4861149.1"/>
    <property type="molecule type" value="Genomic_DNA"/>
</dbReference>
<comment type="caution">
    <text evidence="1">The sequence shown here is derived from an EMBL/GenBank/DDBJ whole genome shotgun (WGS) entry which is preliminary data.</text>
</comment>
<name>A0ACB9YQ84_9PEZI</name>
<sequence>MVCRPISIKATNEHCSAAKDATDEEKQRLSEKFAVHRRLVPLVAQSEDELSLNAASAPPSNLIVHEAITRYSAEALYETYPYGSKWQRTREEARRLVARCIGAEEPSTVAFTRDTTEGLGLFIRSFRFERGDNVVIVDTEHPNMVYGFLALRDAAGLEVRQVPTVAEAERAGRVDAIDADALRPYVDGRTRAIGISSMSFDSGQRHDVAGICAAFRPRGIHVLADLTQHVGFAPLDVRAMGISAGAFSLHKGLNCPTGLGALYISPAAFAELGDPTPPIVSMAAARNIREDLLVRGDEPVDFFPDARRFEHANMSLVAVTAAEAFVRFYLEVLGPADVEAHLYGLTSALARESERLGIPVVGPGQRDRRAPHICVLGVDPGEWGPYLKEISGLKVTVNRLGVRVSFGFYSSMEDVRRFVQVLERGISRGFSVRC</sequence>
<protein>
    <submittedName>
        <fullName evidence="1">PLP-dependent transferase</fullName>
    </submittedName>
</protein>
<dbReference type="Proteomes" id="UP001497700">
    <property type="component" value="Unassembled WGS sequence"/>
</dbReference>
<evidence type="ECO:0000313" key="2">
    <source>
        <dbReference type="Proteomes" id="UP001497700"/>
    </source>
</evidence>
<organism evidence="1 2">
    <name type="scientific">Hypoxylon rubiginosum</name>
    <dbReference type="NCBI Taxonomy" id="110542"/>
    <lineage>
        <taxon>Eukaryota</taxon>
        <taxon>Fungi</taxon>
        <taxon>Dikarya</taxon>
        <taxon>Ascomycota</taxon>
        <taxon>Pezizomycotina</taxon>
        <taxon>Sordariomycetes</taxon>
        <taxon>Xylariomycetidae</taxon>
        <taxon>Xylariales</taxon>
        <taxon>Hypoxylaceae</taxon>
        <taxon>Hypoxylon</taxon>
    </lineage>
</organism>
<gene>
    <name evidence="1" type="ORF">F4820DRAFT_434687</name>
</gene>